<evidence type="ECO:0000256" key="1">
    <source>
        <dbReference type="SAM" id="MobiDB-lite"/>
    </source>
</evidence>
<gene>
    <name evidence="2" type="ORF">Pmani_016122</name>
</gene>
<name>A0AAE1PQE3_9EUCA</name>
<sequence length="522" mass="57306">MAPPTHHRPRKISHSCSAGTLPTYTELQVGGDGLLLVPVPTRPPSTHQGHAYITHGNAFLRVWVEIRTTSLHIYPHEAATLPTLVVAHLDQCDVTLTHDVIAPPPPPNDVIAPPPPHDVIAPPPLHDVISFSHLQRHLNKPPYRVTVALKGCEQVSLYHYNPREAEVWSTMLKITTVHRSLQLEGLNLECGVAGAEEDSGDSCPNLRKTKDDTTRRELLQQMLATKTLLEKKLKNSKSGAGAWALTAGEVVNEYDRAQHQAQQSALRKAVILRQRKNSTAIKMATLEKQEAGKKKKKKKKVGKDVVCVQLEALRRRLSSLDTQLRESEQDTERTLQHIEHRRNQDLHIIKDLGGVDDGGLEGVALGCSGGGGSNSNSEEKPLIRNTLMGSLSSIPSIIISSSEKTEKKITPEKIFGFRVGGVSGGGGGVGVSGVNSGVTKTRNPLHFLDLKLRVSRRHKSTENLMTPTHTYTHTHTRTHTRPHQATTTTPTLQRSDNNNNPNNNNNNNNDDAPLCPNLQLLT</sequence>
<feature type="region of interest" description="Disordered" evidence="1">
    <location>
        <begin position="460"/>
        <end position="522"/>
    </location>
</feature>
<comment type="caution">
    <text evidence="2">The sequence shown here is derived from an EMBL/GenBank/DDBJ whole genome shotgun (WGS) entry which is preliminary data.</text>
</comment>
<dbReference type="AlphaFoldDB" id="A0AAE1PQE3"/>
<proteinExistence type="predicted"/>
<dbReference type="Proteomes" id="UP001292094">
    <property type="component" value="Unassembled WGS sequence"/>
</dbReference>
<evidence type="ECO:0000313" key="2">
    <source>
        <dbReference type="EMBL" id="KAK4312459.1"/>
    </source>
</evidence>
<reference evidence="2" key="1">
    <citation type="submission" date="2023-11" db="EMBL/GenBank/DDBJ databases">
        <title>Genome assemblies of two species of porcelain crab, Petrolisthes cinctipes and Petrolisthes manimaculis (Anomura: Porcellanidae).</title>
        <authorList>
            <person name="Angst P."/>
        </authorList>
    </citation>
    <scope>NUCLEOTIDE SEQUENCE</scope>
    <source>
        <strain evidence="2">PB745_02</strain>
        <tissue evidence="2">Gill</tissue>
    </source>
</reference>
<evidence type="ECO:0000313" key="3">
    <source>
        <dbReference type="Proteomes" id="UP001292094"/>
    </source>
</evidence>
<accession>A0AAE1PQE3</accession>
<feature type="compositionally biased region" description="Basic residues" evidence="1">
    <location>
        <begin position="472"/>
        <end position="482"/>
    </location>
</feature>
<feature type="compositionally biased region" description="Low complexity" evidence="1">
    <location>
        <begin position="483"/>
        <end position="509"/>
    </location>
</feature>
<protein>
    <submittedName>
        <fullName evidence="2">Uncharacterized protein</fullName>
    </submittedName>
</protein>
<dbReference type="EMBL" id="JAWZYT010001409">
    <property type="protein sequence ID" value="KAK4312459.1"/>
    <property type="molecule type" value="Genomic_DNA"/>
</dbReference>
<keyword evidence="3" id="KW-1185">Reference proteome</keyword>
<organism evidence="2 3">
    <name type="scientific">Petrolisthes manimaculis</name>
    <dbReference type="NCBI Taxonomy" id="1843537"/>
    <lineage>
        <taxon>Eukaryota</taxon>
        <taxon>Metazoa</taxon>
        <taxon>Ecdysozoa</taxon>
        <taxon>Arthropoda</taxon>
        <taxon>Crustacea</taxon>
        <taxon>Multicrustacea</taxon>
        <taxon>Malacostraca</taxon>
        <taxon>Eumalacostraca</taxon>
        <taxon>Eucarida</taxon>
        <taxon>Decapoda</taxon>
        <taxon>Pleocyemata</taxon>
        <taxon>Anomura</taxon>
        <taxon>Galatheoidea</taxon>
        <taxon>Porcellanidae</taxon>
        <taxon>Petrolisthes</taxon>
    </lineage>
</organism>